<evidence type="ECO:0000256" key="1">
    <source>
        <dbReference type="SAM" id="Phobius"/>
    </source>
</evidence>
<protein>
    <submittedName>
        <fullName evidence="2">Uncharacterized protein</fullName>
    </submittedName>
</protein>
<sequence length="267" mass="27110">MTSSATATPNKSRNLALVVGGTVIVLATYLYLVISQPTELQTSSTAPAGLIAMAGYLVGAVLIAAGSIHRLSTTTIAMIPVAIALNIVVGQLVAVIGLPVYLDSMGTVLVAALAGPAAGVVTGILTNVIWGLTLSPIVLPFAVVQVVIGMMAGYAARGGLFRKPWLPPIAGALTGVVAAMISAPISAFIFGGATGGGTGALVGMFQAMGQSLLGATTMQGLLSDPLDKLISFTVVYLVLSALPARFKQRFPFVRQYQVFGKAPAAKA</sequence>
<dbReference type="KEGG" id="mgg:MPLG2_0285"/>
<feature type="transmembrane region" description="Helical" evidence="1">
    <location>
        <begin position="77"/>
        <end position="102"/>
    </location>
</feature>
<organism evidence="2 3">
    <name type="scientific">Micropruina glycogenica</name>
    <dbReference type="NCBI Taxonomy" id="75385"/>
    <lineage>
        <taxon>Bacteria</taxon>
        <taxon>Bacillati</taxon>
        <taxon>Actinomycetota</taxon>
        <taxon>Actinomycetes</taxon>
        <taxon>Propionibacteriales</taxon>
        <taxon>Nocardioidaceae</taxon>
        <taxon>Micropruina</taxon>
    </lineage>
</organism>
<feature type="transmembrane region" description="Helical" evidence="1">
    <location>
        <begin position="15"/>
        <end position="34"/>
    </location>
</feature>
<dbReference type="RefSeq" id="WP_105184586.1">
    <property type="nucleotide sequence ID" value="NZ_BAAAGO010000019.1"/>
</dbReference>
<dbReference type="Proteomes" id="UP000238164">
    <property type="component" value="Chromosome 1"/>
</dbReference>
<accession>A0A2N9JAZ5</accession>
<dbReference type="EMBL" id="LT985188">
    <property type="protein sequence ID" value="SPD85321.1"/>
    <property type="molecule type" value="Genomic_DNA"/>
</dbReference>
<feature type="transmembrane region" description="Helical" evidence="1">
    <location>
        <begin position="108"/>
        <end position="130"/>
    </location>
</feature>
<keyword evidence="1" id="KW-0472">Membrane</keyword>
<keyword evidence="3" id="KW-1185">Reference proteome</keyword>
<dbReference type="AlphaFoldDB" id="A0A2N9JAZ5"/>
<gene>
    <name evidence="2" type="ORF">MPLG2_0285</name>
</gene>
<name>A0A2N9JAZ5_9ACTN</name>
<keyword evidence="1" id="KW-0812">Transmembrane</keyword>
<evidence type="ECO:0000313" key="3">
    <source>
        <dbReference type="Proteomes" id="UP000238164"/>
    </source>
</evidence>
<feature type="transmembrane region" description="Helical" evidence="1">
    <location>
        <begin position="168"/>
        <end position="190"/>
    </location>
</feature>
<feature type="transmembrane region" description="Helical" evidence="1">
    <location>
        <begin position="137"/>
        <end position="156"/>
    </location>
</feature>
<keyword evidence="1" id="KW-1133">Transmembrane helix</keyword>
<proteinExistence type="predicted"/>
<feature type="transmembrane region" description="Helical" evidence="1">
    <location>
        <begin position="46"/>
        <end position="65"/>
    </location>
</feature>
<feature type="transmembrane region" description="Helical" evidence="1">
    <location>
        <begin position="228"/>
        <end position="246"/>
    </location>
</feature>
<dbReference type="Gene3D" id="1.10.1760.20">
    <property type="match status" value="1"/>
</dbReference>
<evidence type="ECO:0000313" key="2">
    <source>
        <dbReference type="EMBL" id="SPD85321.1"/>
    </source>
</evidence>
<reference evidence="2 3" key="1">
    <citation type="submission" date="2018-02" db="EMBL/GenBank/DDBJ databases">
        <authorList>
            <person name="Cohen D.B."/>
            <person name="Kent A.D."/>
        </authorList>
    </citation>
    <scope>NUCLEOTIDE SEQUENCE [LARGE SCALE GENOMIC DNA]</scope>
    <source>
        <strain evidence="2">1</strain>
    </source>
</reference>
<dbReference type="OrthoDB" id="4427442at2"/>